<name>A0A6C0B7U9_9ZZZZ</name>
<feature type="transmembrane region" description="Helical" evidence="1">
    <location>
        <begin position="43"/>
        <end position="64"/>
    </location>
</feature>
<keyword evidence="1" id="KW-1133">Transmembrane helix</keyword>
<dbReference type="EMBL" id="MN739094">
    <property type="protein sequence ID" value="QHS88120.1"/>
    <property type="molecule type" value="Genomic_DNA"/>
</dbReference>
<proteinExistence type="predicted"/>
<keyword evidence="1" id="KW-0472">Membrane</keyword>
<protein>
    <submittedName>
        <fullName evidence="2">Uncharacterized protein</fullName>
    </submittedName>
</protein>
<feature type="transmembrane region" description="Helical" evidence="1">
    <location>
        <begin position="125"/>
        <end position="145"/>
    </location>
</feature>
<sequence>MYKQLKNWKTPLLYCDCESCFVSHVAPCHVYAKLKNGSYAKHCALYAMLWYTIDIIYSFNYFLYNTSCPSEEIHYCLQLEENECADYYMMVNSVATKCVFHVDANICTYDEQSCIPPSEYKEVKIIIFVTTAMMYTCLCLLHYTLRKEIQEKKEIEYDATCCLANTCCSTCALAQEYRELELQNIN</sequence>
<dbReference type="AlphaFoldDB" id="A0A6C0B7U9"/>
<reference evidence="2" key="1">
    <citation type="journal article" date="2020" name="Nature">
        <title>Giant virus diversity and host interactions through global metagenomics.</title>
        <authorList>
            <person name="Schulz F."/>
            <person name="Roux S."/>
            <person name="Paez-Espino D."/>
            <person name="Jungbluth S."/>
            <person name="Walsh D.A."/>
            <person name="Denef V.J."/>
            <person name="McMahon K.D."/>
            <person name="Konstantinidis K.T."/>
            <person name="Eloe-Fadrosh E.A."/>
            <person name="Kyrpides N.C."/>
            <person name="Woyke T."/>
        </authorList>
    </citation>
    <scope>NUCLEOTIDE SEQUENCE</scope>
    <source>
        <strain evidence="2">GVMAG-M-3300010158-55</strain>
    </source>
</reference>
<evidence type="ECO:0000313" key="2">
    <source>
        <dbReference type="EMBL" id="QHS88120.1"/>
    </source>
</evidence>
<keyword evidence="1" id="KW-0812">Transmembrane</keyword>
<evidence type="ECO:0000256" key="1">
    <source>
        <dbReference type="SAM" id="Phobius"/>
    </source>
</evidence>
<organism evidence="2">
    <name type="scientific">viral metagenome</name>
    <dbReference type="NCBI Taxonomy" id="1070528"/>
    <lineage>
        <taxon>unclassified sequences</taxon>
        <taxon>metagenomes</taxon>
        <taxon>organismal metagenomes</taxon>
    </lineage>
</organism>
<accession>A0A6C0B7U9</accession>